<keyword evidence="3" id="KW-1185">Reference proteome</keyword>
<gene>
    <name evidence="2" type="ORF">GCM10009727_10100</name>
</gene>
<proteinExistence type="predicted"/>
<keyword evidence="1" id="KW-0472">Membrane</keyword>
<evidence type="ECO:0008006" key="4">
    <source>
        <dbReference type="Google" id="ProtNLM"/>
    </source>
</evidence>
<keyword evidence="1" id="KW-1133">Transmembrane helix</keyword>
<evidence type="ECO:0000313" key="2">
    <source>
        <dbReference type="EMBL" id="GAA2123463.1"/>
    </source>
</evidence>
<accession>A0ABP5K1I9</accession>
<keyword evidence="1" id="KW-0812">Transmembrane</keyword>
<feature type="transmembrane region" description="Helical" evidence="1">
    <location>
        <begin position="30"/>
        <end position="52"/>
    </location>
</feature>
<reference evidence="3" key="1">
    <citation type="journal article" date="2019" name="Int. J. Syst. Evol. Microbiol.">
        <title>The Global Catalogue of Microorganisms (GCM) 10K type strain sequencing project: providing services to taxonomists for standard genome sequencing and annotation.</title>
        <authorList>
            <consortium name="The Broad Institute Genomics Platform"/>
            <consortium name="The Broad Institute Genome Sequencing Center for Infectious Disease"/>
            <person name="Wu L."/>
            <person name="Ma J."/>
        </authorList>
    </citation>
    <scope>NUCLEOTIDE SEQUENCE [LARGE SCALE GENOMIC DNA]</scope>
    <source>
        <strain evidence="3">JCM 13850</strain>
    </source>
</reference>
<comment type="caution">
    <text evidence="2">The sequence shown here is derived from an EMBL/GenBank/DDBJ whole genome shotgun (WGS) entry which is preliminary data.</text>
</comment>
<dbReference type="EMBL" id="BAAAMR010000005">
    <property type="protein sequence ID" value="GAA2123463.1"/>
    <property type="molecule type" value="Genomic_DNA"/>
</dbReference>
<evidence type="ECO:0000313" key="3">
    <source>
        <dbReference type="Proteomes" id="UP001501020"/>
    </source>
</evidence>
<protein>
    <recommendedName>
        <fullName evidence="4">MFS transporter</fullName>
    </recommendedName>
</protein>
<name>A0ABP5K1I9_9ACTN</name>
<evidence type="ECO:0000256" key="1">
    <source>
        <dbReference type="SAM" id="Phobius"/>
    </source>
</evidence>
<organism evidence="2 3">
    <name type="scientific">Actinomadura napierensis</name>
    <dbReference type="NCBI Taxonomy" id="267854"/>
    <lineage>
        <taxon>Bacteria</taxon>
        <taxon>Bacillati</taxon>
        <taxon>Actinomycetota</taxon>
        <taxon>Actinomycetes</taxon>
        <taxon>Streptosporangiales</taxon>
        <taxon>Thermomonosporaceae</taxon>
        <taxon>Actinomadura</taxon>
    </lineage>
</organism>
<sequence>MGVSPTSGAMPAQVKAAVVEVSGQAFMNGVHVAVLVTGVLCAVGAAVAAIGIRHRPVH</sequence>
<dbReference type="Proteomes" id="UP001501020">
    <property type="component" value="Unassembled WGS sequence"/>
</dbReference>